<proteinExistence type="predicted"/>
<reference evidence="1 2" key="1">
    <citation type="submission" date="2020-01" db="EMBL/GenBank/DDBJ databases">
        <title>Genome sequence of Arachis hypogaea, cultivar Shitouqi.</title>
        <authorList>
            <person name="Zhuang W."/>
            <person name="Chen H."/>
            <person name="Varshney R."/>
            <person name="Wang D."/>
            <person name="Ming R."/>
        </authorList>
    </citation>
    <scope>NUCLEOTIDE SEQUENCE [LARGE SCALE GENOMIC DNA]</scope>
    <source>
        <tissue evidence="1">Young leaf</tissue>
    </source>
</reference>
<name>A0A6B9VA04_ARAHY</name>
<dbReference type="EMBL" id="CP031001">
    <property type="protein sequence ID" value="QHN77855.1"/>
    <property type="molecule type" value="Genomic_DNA"/>
</dbReference>
<dbReference type="Proteomes" id="UP000464620">
    <property type="component" value="Chromosome B09"/>
</dbReference>
<evidence type="ECO:0000313" key="2">
    <source>
        <dbReference type="Proteomes" id="UP000464620"/>
    </source>
</evidence>
<protein>
    <submittedName>
        <fullName evidence="1">Uncharacterized protein</fullName>
    </submittedName>
</protein>
<accession>A0A6B9VA04</accession>
<sequence>MNRTRLRGKEIFVGEARFRRDGSKGKEVRVSTYMRKDTGNTMVNTGHILAKNGTLEAARVVDYGAHSAWSKDQLAWRMSQEPGREPQEGCSRKDLEAKEGMVVQASVVERNLDWMHRSLVGTTITAIDYGWDSEGVRAGSAQSIAYLC</sequence>
<evidence type="ECO:0000313" key="1">
    <source>
        <dbReference type="EMBL" id="QHN77855.1"/>
    </source>
</evidence>
<organism evidence="1 2">
    <name type="scientific">Arachis hypogaea</name>
    <name type="common">Peanut</name>
    <dbReference type="NCBI Taxonomy" id="3818"/>
    <lineage>
        <taxon>Eukaryota</taxon>
        <taxon>Viridiplantae</taxon>
        <taxon>Streptophyta</taxon>
        <taxon>Embryophyta</taxon>
        <taxon>Tracheophyta</taxon>
        <taxon>Spermatophyta</taxon>
        <taxon>Magnoliopsida</taxon>
        <taxon>eudicotyledons</taxon>
        <taxon>Gunneridae</taxon>
        <taxon>Pentapetalae</taxon>
        <taxon>rosids</taxon>
        <taxon>fabids</taxon>
        <taxon>Fabales</taxon>
        <taxon>Fabaceae</taxon>
        <taxon>Papilionoideae</taxon>
        <taxon>50 kb inversion clade</taxon>
        <taxon>dalbergioids sensu lato</taxon>
        <taxon>Dalbergieae</taxon>
        <taxon>Pterocarpus clade</taxon>
        <taxon>Arachis</taxon>
    </lineage>
</organism>
<gene>
    <name evidence="1" type="ORF">DS421_19g656450</name>
</gene>
<dbReference type="AlphaFoldDB" id="A0A6B9VA04"/>